<comment type="caution">
    <text evidence="2">The sequence shown here is derived from an EMBL/GenBank/DDBJ whole genome shotgun (WGS) entry which is preliminary data.</text>
</comment>
<name>A0AAD7I667_9AGAR</name>
<evidence type="ECO:0000313" key="2">
    <source>
        <dbReference type="EMBL" id="KAJ7735254.1"/>
    </source>
</evidence>
<accession>A0AAD7I667</accession>
<proteinExistence type="predicted"/>
<evidence type="ECO:0000256" key="1">
    <source>
        <dbReference type="SAM" id="MobiDB-lite"/>
    </source>
</evidence>
<feature type="region of interest" description="Disordered" evidence="1">
    <location>
        <begin position="92"/>
        <end position="151"/>
    </location>
</feature>
<organism evidence="2 3">
    <name type="scientific">Mycena maculata</name>
    <dbReference type="NCBI Taxonomy" id="230809"/>
    <lineage>
        <taxon>Eukaryota</taxon>
        <taxon>Fungi</taxon>
        <taxon>Dikarya</taxon>
        <taxon>Basidiomycota</taxon>
        <taxon>Agaricomycotina</taxon>
        <taxon>Agaricomycetes</taxon>
        <taxon>Agaricomycetidae</taxon>
        <taxon>Agaricales</taxon>
        <taxon>Marasmiineae</taxon>
        <taxon>Mycenaceae</taxon>
        <taxon>Mycena</taxon>
    </lineage>
</organism>
<gene>
    <name evidence="2" type="ORF">DFH07DRAFT_967255</name>
</gene>
<dbReference type="Proteomes" id="UP001215280">
    <property type="component" value="Unassembled WGS sequence"/>
</dbReference>
<protein>
    <submittedName>
        <fullName evidence="2">Uncharacterized protein</fullName>
    </submittedName>
</protein>
<dbReference type="EMBL" id="JARJLG010000156">
    <property type="protein sequence ID" value="KAJ7735254.1"/>
    <property type="molecule type" value="Genomic_DNA"/>
</dbReference>
<keyword evidence="3" id="KW-1185">Reference proteome</keyword>
<sequence length="500" mass="56181">MPLLSPRRGRSSTEFTFDTYSLASPICTDTLLLNTLAMQNQFACWREDHDPVYCGDVRTSALLITRILTSTSRQLPPGHLLAGHFYHPFDHPDGIGENEDQLEVGGDTRPSTPEPAPLTDEADTRPVTPKPASRSSERFSSPVTPLPVSRSVSPTLTDVANGWAPTLFTYTRADRRRFLKYRAQREEEAAAKAEAARKRRAQLRGHPTRQSARLLRSDGPRCAGIVNVEAASAVGHLVHAVDPDALTPLVDLEDHVFGAEQAMSRVYRNGQFDNLGREESRVRFGIGYGAPGAYPHHIYRMSATVEDWRFLQDCYALRALSAYQNHLYRLIAPCAYAHLEHQIALLRTRTTLHPVFPGIFTTSEIAFADGPQHSRRNREIQYDTLEAVTVCGDYEWHEHGRIVFWDHDKSVALRPGTTLLFPAGAMRFSFVGVAAHEKICLFRQFCHASVLRWLEKDGLSDTQFELTTSEEELVAFKATRVMRPASAVQMYSKIGEIYVF</sequence>
<evidence type="ECO:0000313" key="3">
    <source>
        <dbReference type="Proteomes" id="UP001215280"/>
    </source>
</evidence>
<reference evidence="2" key="1">
    <citation type="submission" date="2023-03" db="EMBL/GenBank/DDBJ databases">
        <title>Massive genome expansion in bonnet fungi (Mycena s.s.) driven by repeated elements and novel gene families across ecological guilds.</title>
        <authorList>
            <consortium name="Lawrence Berkeley National Laboratory"/>
            <person name="Harder C.B."/>
            <person name="Miyauchi S."/>
            <person name="Viragh M."/>
            <person name="Kuo A."/>
            <person name="Thoen E."/>
            <person name="Andreopoulos B."/>
            <person name="Lu D."/>
            <person name="Skrede I."/>
            <person name="Drula E."/>
            <person name="Henrissat B."/>
            <person name="Morin E."/>
            <person name="Kohler A."/>
            <person name="Barry K."/>
            <person name="LaButti K."/>
            <person name="Morin E."/>
            <person name="Salamov A."/>
            <person name="Lipzen A."/>
            <person name="Mereny Z."/>
            <person name="Hegedus B."/>
            <person name="Baldrian P."/>
            <person name="Stursova M."/>
            <person name="Weitz H."/>
            <person name="Taylor A."/>
            <person name="Grigoriev I.V."/>
            <person name="Nagy L.G."/>
            <person name="Martin F."/>
            <person name="Kauserud H."/>
        </authorList>
    </citation>
    <scope>NUCLEOTIDE SEQUENCE</scope>
    <source>
        <strain evidence="2">CBHHK188m</strain>
    </source>
</reference>
<dbReference type="AlphaFoldDB" id="A0AAD7I667"/>